<evidence type="ECO:0000313" key="2">
    <source>
        <dbReference type="Proteomes" id="UP000196521"/>
    </source>
</evidence>
<dbReference type="AlphaFoldDB" id="A0A6J7ZR99"/>
<accession>A0A6J7ZR99</accession>
<organism evidence="1 2">
    <name type="scientific">Planktothrix rubescens CCAP 1459/22</name>
    <dbReference type="NCBI Taxonomy" id="329571"/>
    <lineage>
        <taxon>Bacteria</taxon>
        <taxon>Bacillati</taxon>
        <taxon>Cyanobacteriota</taxon>
        <taxon>Cyanophyceae</taxon>
        <taxon>Oscillatoriophycideae</taxon>
        <taxon>Oscillatoriales</taxon>
        <taxon>Microcoleaceae</taxon>
        <taxon>Planktothrix</taxon>
    </lineage>
</organism>
<dbReference type="EMBL" id="CZCZ02000014">
    <property type="protein sequence ID" value="CAC5344556.1"/>
    <property type="molecule type" value="Genomic_DNA"/>
</dbReference>
<name>A0A6J7ZR99_PLARU</name>
<evidence type="ECO:0000313" key="1">
    <source>
        <dbReference type="EMBL" id="CAC5344556.1"/>
    </source>
</evidence>
<protein>
    <submittedName>
        <fullName evidence="1">Uncharacterized protein</fullName>
    </submittedName>
</protein>
<comment type="caution">
    <text evidence="1">The sequence shown here is derived from an EMBL/GenBank/DDBJ whole genome shotgun (WGS) entry which is preliminary data.</text>
</comment>
<reference evidence="1" key="1">
    <citation type="submission" date="2020-05" db="EMBL/GenBank/DDBJ databases">
        <authorList>
            <consortium name="Genoscope - CEA"/>
            <person name="William W."/>
        </authorList>
    </citation>
    <scope>NUCLEOTIDE SEQUENCE [LARGE SCALE GENOMIC DNA]</scope>
    <source>
        <strain evidence="1">PCC 7821</strain>
    </source>
</reference>
<dbReference type="Proteomes" id="UP000196521">
    <property type="component" value="Chromosome"/>
</dbReference>
<gene>
    <name evidence="1" type="ORF">PLAN_40971</name>
</gene>
<dbReference type="EMBL" id="LR812490">
    <property type="protein sequence ID" value="CAC5344556.1"/>
    <property type="molecule type" value="Genomic_DNA"/>
</dbReference>
<proteinExistence type="predicted"/>
<sequence length="40" mass="4745">MNISNCRGSGSHPYQILKDIKFYGKNKSWDFIFIKWNHGN</sequence>
<keyword evidence="2" id="KW-1185">Reference proteome</keyword>